<dbReference type="Proteomes" id="UP001196413">
    <property type="component" value="Unassembled WGS sequence"/>
</dbReference>
<protein>
    <submittedName>
        <fullName evidence="1">Uncharacterized protein</fullName>
    </submittedName>
</protein>
<feature type="non-terminal residue" evidence="1">
    <location>
        <position position="1"/>
    </location>
</feature>
<dbReference type="PANTHER" id="PTHR22840">
    <property type="entry name" value="WD REPEAT-CONTAINING PROTEIN 36"/>
    <property type="match status" value="1"/>
</dbReference>
<dbReference type="PANTHER" id="PTHR22840:SF12">
    <property type="entry name" value="WD REPEAT-CONTAINING PROTEIN 36"/>
    <property type="match status" value="1"/>
</dbReference>
<comment type="caution">
    <text evidence="1">The sequence shown here is derived from an EMBL/GenBank/DDBJ whole genome shotgun (WGS) entry which is preliminary data.</text>
</comment>
<accession>A0AAD5QSB3</accession>
<dbReference type="InterPro" id="IPR015943">
    <property type="entry name" value="WD40/YVTN_repeat-like_dom_sf"/>
</dbReference>
<dbReference type="SUPFAM" id="SSF50998">
    <property type="entry name" value="Quinoprotein alcohol dehydrogenase-like"/>
    <property type="match status" value="1"/>
</dbReference>
<dbReference type="GO" id="GO:0034388">
    <property type="term" value="C:Pwp2p-containing subcomplex of 90S preribosome"/>
    <property type="evidence" value="ECO:0007669"/>
    <property type="project" value="TreeGrafter"/>
</dbReference>
<reference evidence="1" key="1">
    <citation type="submission" date="2021-06" db="EMBL/GenBank/DDBJ databases">
        <title>Parelaphostrongylus tenuis whole genome reference sequence.</title>
        <authorList>
            <person name="Garwood T.J."/>
            <person name="Larsen P.A."/>
            <person name="Fountain-Jones N.M."/>
            <person name="Garbe J.R."/>
            <person name="Macchietto M.G."/>
            <person name="Kania S.A."/>
            <person name="Gerhold R.W."/>
            <person name="Richards J.E."/>
            <person name="Wolf T.M."/>
        </authorList>
    </citation>
    <scope>NUCLEOTIDE SEQUENCE</scope>
    <source>
        <strain evidence="1">MNPRO001-30</strain>
        <tissue evidence="1">Meninges</tissue>
    </source>
</reference>
<keyword evidence="2" id="KW-1185">Reference proteome</keyword>
<dbReference type="InterPro" id="IPR011047">
    <property type="entry name" value="Quinoprotein_ADH-like_sf"/>
</dbReference>
<dbReference type="GO" id="GO:0006364">
    <property type="term" value="P:rRNA processing"/>
    <property type="evidence" value="ECO:0007669"/>
    <property type="project" value="TreeGrafter"/>
</dbReference>
<dbReference type="EMBL" id="JAHQIW010003716">
    <property type="protein sequence ID" value="KAJ1359814.1"/>
    <property type="molecule type" value="Genomic_DNA"/>
</dbReference>
<gene>
    <name evidence="1" type="ORF">KIN20_018624</name>
</gene>
<dbReference type="Gene3D" id="2.130.10.10">
    <property type="entry name" value="YVTN repeat-like/Quinoprotein amine dehydrogenase"/>
    <property type="match status" value="1"/>
</dbReference>
<dbReference type="Pfam" id="PF00400">
    <property type="entry name" value="WD40"/>
    <property type="match status" value="1"/>
</dbReference>
<evidence type="ECO:0000313" key="1">
    <source>
        <dbReference type="EMBL" id="KAJ1359814.1"/>
    </source>
</evidence>
<organism evidence="1 2">
    <name type="scientific">Parelaphostrongylus tenuis</name>
    <name type="common">Meningeal worm</name>
    <dbReference type="NCBI Taxonomy" id="148309"/>
    <lineage>
        <taxon>Eukaryota</taxon>
        <taxon>Metazoa</taxon>
        <taxon>Ecdysozoa</taxon>
        <taxon>Nematoda</taxon>
        <taxon>Chromadorea</taxon>
        <taxon>Rhabditida</taxon>
        <taxon>Rhabditina</taxon>
        <taxon>Rhabditomorpha</taxon>
        <taxon>Strongyloidea</taxon>
        <taxon>Metastrongylidae</taxon>
        <taxon>Parelaphostrongylus</taxon>
    </lineage>
</organism>
<dbReference type="InterPro" id="IPR001680">
    <property type="entry name" value="WD40_rpt"/>
</dbReference>
<evidence type="ECO:0000313" key="2">
    <source>
        <dbReference type="Proteomes" id="UP001196413"/>
    </source>
</evidence>
<sequence length="90" mass="10314">MIRRSRRCTVDARGSELISGCYNGRLKFWHLLNGKLLATMRTRCFDMAVIDLLCRRVVRSITAVGKCVNALEFSSDGRWLLTADDTKYIK</sequence>
<proteinExistence type="predicted"/>
<name>A0AAD5QSB3_PARTN</name>
<dbReference type="AlphaFoldDB" id="A0AAD5QSB3"/>
<dbReference type="GO" id="GO:0032040">
    <property type="term" value="C:small-subunit processome"/>
    <property type="evidence" value="ECO:0007669"/>
    <property type="project" value="TreeGrafter"/>
</dbReference>